<dbReference type="GO" id="GO:0006506">
    <property type="term" value="P:GPI anchor biosynthetic process"/>
    <property type="evidence" value="ECO:0007669"/>
    <property type="project" value="UniProtKB-UniPathway"/>
</dbReference>
<reference evidence="12 13" key="1">
    <citation type="submission" date="2019-09" db="EMBL/GenBank/DDBJ databases">
        <authorList>
            <person name="Brejova B."/>
        </authorList>
    </citation>
    <scope>NUCLEOTIDE SEQUENCE [LARGE SCALE GENOMIC DNA]</scope>
</reference>
<dbReference type="InterPro" id="IPR019540">
    <property type="entry name" value="PtdIno-glycan_biosynth_class_S"/>
</dbReference>
<feature type="transmembrane region" description="Helical" evidence="11">
    <location>
        <begin position="490"/>
        <end position="512"/>
    </location>
</feature>
<dbReference type="Pfam" id="PF10510">
    <property type="entry name" value="PIG-S"/>
    <property type="match status" value="1"/>
</dbReference>
<comment type="pathway">
    <text evidence="2">Glycolipid biosynthesis; glycosylphosphatidylinositol-anchor biosynthesis.</text>
</comment>
<keyword evidence="4" id="KW-0337">GPI-anchor biosynthesis</keyword>
<comment type="subcellular location">
    <subcellularLocation>
        <location evidence="1">Endoplasmic reticulum membrane</location>
        <topology evidence="1">Multi-pass membrane protein</topology>
    </subcellularLocation>
</comment>
<evidence type="ECO:0000256" key="11">
    <source>
        <dbReference type="SAM" id="Phobius"/>
    </source>
</evidence>
<comment type="similarity">
    <text evidence="3">Belongs to the PIGS family.</text>
</comment>
<sequence>MKPSILPLESRPAILLRRAVVGSFLLFVLLLGIPLWYKTTSIYRAPLNYTQMSTYDERLGSLVDVKVPVFVHSAGPMLPDIVSATQLIIDQHLKKLGVPTNPGWDLSLHPLPVPKGYSTDNITFSQLQQLLDMSGEYWDAESASLVQLVPTNGVEESRVSPYAREILVSYSEQSLAAGDLPELLAVELINIFGDEIDQYVDLVRRREPPGQGLAAAHSTNYHITFSLFVEGGEDVAWDIAPALASYFAPLERELSARVANFSIDTQVQFYSTLTSPPKQVIDSNITHYFFTQDDLSTFVNFADWSLSSIYSYPSINFILYVPSANHSPLLVENSPSNSFIIPQWGGVVIYNSKSLPVRLSTEDLEPILEIFTAQLFSLLGAPHNPVSSPLFRIDILSRAFALRSLFSAASSLGSLTRLSQSLPEIAIPKSVQTNVVNAVTSIVLTLVSLNSQRFWPSAVHSAAAAMQAAHNAFFEKMMVQQMYFPQEHKIAVYMPLLGPILIVMTMGLLRVVKEYKSTGKEEESIPEEDSKEDTPIAYTSGSTPYSTK</sequence>
<protein>
    <recommendedName>
        <fullName evidence="14">GPI transamidase component PIG-S</fullName>
    </recommendedName>
</protein>
<dbReference type="PANTHER" id="PTHR21072">
    <property type="entry name" value="GPI TRANSAMIDASE COMPONENT PIG-S"/>
    <property type="match status" value="1"/>
</dbReference>
<evidence type="ECO:0000256" key="5">
    <source>
        <dbReference type="ARBA" id="ARBA00022692"/>
    </source>
</evidence>
<evidence type="ECO:0000256" key="3">
    <source>
        <dbReference type="ARBA" id="ARBA00005316"/>
    </source>
</evidence>
<evidence type="ECO:0000313" key="12">
    <source>
        <dbReference type="EMBL" id="VVT55564.1"/>
    </source>
</evidence>
<dbReference type="GeneID" id="43583466"/>
<keyword evidence="6" id="KW-0256">Endoplasmic reticulum</keyword>
<dbReference type="EMBL" id="CABVLU010000003">
    <property type="protein sequence ID" value="VVT55564.1"/>
    <property type="molecule type" value="Genomic_DNA"/>
</dbReference>
<evidence type="ECO:0000256" key="9">
    <source>
        <dbReference type="ARBA" id="ARBA00023180"/>
    </source>
</evidence>
<keyword evidence="9" id="KW-0325">Glycoprotein</keyword>
<organism evidence="12 13">
    <name type="scientific">Magnusiomyces paraingens</name>
    <dbReference type="NCBI Taxonomy" id="2606893"/>
    <lineage>
        <taxon>Eukaryota</taxon>
        <taxon>Fungi</taxon>
        <taxon>Dikarya</taxon>
        <taxon>Ascomycota</taxon>
        <taxon>Saccharomycotina</taxon>
        <taxon>Dipodascomycetes</taxon>
        <taxon>Dipodascales</taxon>
        <taxon>Dipodascaceae</taxon>
        <taxon>Magnusiomyces</taxon>
    </lineage>
</organism>
<evidence type="ECO:0000256" key="2">
    <source>
        <dbReference type="ARBA" id="ARBA00004687"/>
    </source>
</evidence>
<feature type="compositionally biased region" description="Polar residues" evidence="10">
    <location>
        <begin position="537"/>
        <end position="548"/>
    </location>
</feature>
<feature type="transmembrane region" description="Helical" evidence="11">
    <location>
        <begin position="20"/>
        <end position="37"/>
    </location>
</feature>
<evidence type="ECO:0000256" key="10">
    <source>
        <dbReference type="SAM" id="MobiDB-lite"/>
    </source>
</evidence>
<keyword evidence="8 11" id="KW-0472">Membrane</keyword>
<dbReference type="GO" id="GO:0042765">
    <property type="term" value="C:GPI-anchor transamidase complex"/>
    <property type="evidence" value="ECO:0007669"/>
    <property type="project" value="InterPro"/>
</dbReference>
<keyword evidence="13" id="KW-1185">Reference proteome</keyword>
<evidence type="ECO:0000313" key="13">
    <source>
        <dbReference type="Proteomes" id="UP000398389"/>
    </source>
</evidence>
<keyword evidence="5 11" id="KW-0812">Transmembrane</keyword>
<dbReference type="AlphaFoldDB" id="A0A5E8BY20"/>
<dbReference type="UniPathway" id="UPA00196"/>
<dbReference type="RefSeq" id="XP_031855257.1">
    <property type="nucleotide sequence ID" value="XM_031999366.1"/>
</dbReference>
<evidence type="ECO:0000256" key="4">
    <source>
        <dbReference type="ARBA" id="ARBA00022502"/>
    </source>
</evidence>
<evidence type="ECO:0000256" key="1">
    <source>
        <dbReference type="ARBA" id="ARBA00004477"/>
    </source>
</evidence>
<evidence type="ECO:0000256" key="6">
    <source>
        <dbReference type="ARBA" id="ARBA00022824"/>
    </source>
</evidence>
<keyword evidence="7 11" id="KW-1133">Transmembrane helix</keyword>
<dbReference type="Proteomes" id="UP000398389">
    <property type="component" value="Unassembled WGS sequence"/>
</dbReference>
<dbReference type="GO" id="GO:0016255">
    <property type="term" value="P:attachment of GPI anchor to protein"/>
    <property type="evidence" value="ECO:0007669"/>
    <property type="project" value="InterPro"/>
</dbReference>
<evidence type="ECO:0000256" key="8">
    <source>
        <dbReference type="ARBA" id="ARBA00023136"/>
    </source>
</evidence>
<evidence type="ECO:0008006" key="14">
    <source>
        <dbReference type="Google" id="ProtNLM"/>
    </source>
</evidence>
<proteinExistence type="inferred from homology"/>
<name>A0A5E8BY20_9ASCO</name>
<feature type="region of interest" description="Disordered" evidence="10">
    <location>
        <begin position="517"/>
        <end position="548"/>
    </location>
</feature>
<dbReference type="OrthoDB" id="28748at2759"/>
<gene>
    <name evidence="12" type="ORF">SAPINGB_P004651</name>
</gene>
<evidence type="ECO:0000256" key="7">
    <source>
        <dbReference type="ARBA" id="ARBA00022989"/>
    </source>
</evidence>
<dbReference type="PANTHER" id="PTHR21072:SF13">
    <property type="entry name" value="GPI TRANSAMIDASE COMPONENT PIG-S"/>
    <property type="match status" value="1"/>
</dbReference>
<accession>A0A5E8BY20</accession>